<comment type="caution">
    <text evidence="1">The sequence shown here is derived from an EMBL/GenBank/DDBJ whole genome shotgun (WGS) entry which is preliminary data.</text>
</comment>
<name>A0A2P8DWZ6_9BACT</name>
<organism evidence="1 2">
    <name type="scientific">Cecembia rubra</name>
    <dbReference type="NCBI Taxonomy" id="1485585"/>
    <lineage>
        <taxon>Bacteria</taxon>
        <taxon>Pseudomonadati</taxon>
        <taxon>Bacteroidota</taxon>
        <taxon>Cytophagia</taxon>
        <taxon>Cytophagales</taxon>
        <taxon>Cyclobacteriaceae</taxon>
        <taxon>Cecembia</taxon>
    </lineage>
</organism>
<sequence>MIFSQKQNLKQNKLGIITEKFSLKPSGTIISQLNILND</sequence>
<dbReference type="AlphaFoldDB" id="A0A2P8DWZ6"/>
<protein>
    <submittedName>
        <fullName evidence="1">Uncharacterized protein</fullName>
    </submittedName>
</protein>
<evidence type="ECO:0000313" key="1">
    <source>
        <dbReference type="EMBL" id="PSL01724.1"/>
    </source>
</evidence>
<accession>A0A2P8DWZ6</accession>
<proteinExistence type="predicted"/>
<evidence type="ECO:0000313" key="2">
    <source>
        <dbReference type="Proteomes" id="UP000240708"/>
    </source>
</evidence>
<dbReference type="EMBL" id="PYGF01000012">
    <property type="protein sequence ID" value="PSL01724.1"/>
    <property type="molecule type" value="Genomic_DNA"/>
</dbReference>
<dbReference type="Proteomes" id="UP000240708">
    <property type="component" value="Unassembled WGS sequence"/>
</dbReference>
<gene>
    <name evidence="1" type="ORF">CLV48_11267</name>
</gene>
<reference evidence="1 2" key="1">
    <citation type="submission" date="2018-03" db="EMBL/GenBank/DDBJ databases">
        <title>Genomic Encyclopedia of Archaeal and Bacterial Type Strains, Phase II (KMG-II): from individual species to whole genera.</title>
        <authorList>
            <person name="Goeker M."/>
        </authorList>
    </citation>
    <scope>NUCLEOTIDE SEQUENCE [LARGE SCALE GENOMIC DNA]</scope>
    <source>
        <strain evidence="1 2">DSM 28057</strain>
    </source>
</reference>
<keyword evidence="2" id="KW-1185">Reference proteome</keyword>